<dbReference type="STRING" id="890420.SAMN05216226_11438"/>
<dbReference type="PANTHER" id="PTHR31299">
    <property type="entry name" value="ESTERASE, PUTATIVE (AFU_ORTHOLOGUE AFUA_1G05850)-RELATED"/>
    <property type="match status" value="1"/>
</dbReference>
<protein>
    <submittedName>
        <fullName evidence="1">Erythromycin esterase</fullName>
    </submittedName>
</protein>
<accession>A0A1G8YD41</accession>
<dbReference type="SUPFAM" id="SSF159501">
    <property type="entry name" value="EreA/ChaN-like"/>
    <property type="match status" value="1"/>
</dbReference>
<proteinExistence type="predicted"/>
<dbReference type="Proteomes" id="UP000198856">
    <property type="component" value="Unassembled WGS sequence"/>
</dbReference>
<dbReference type="EMBL" id="FNFC01000014">
    <property type="protein sequence ID" value="SDK00593.1"/>
    <property type="molecule type" value="Genomic_DNA"/>
</dbReference>
<evidence type="ECO:0000313" key="1">
    <source>
        <dbReference type="EMBL" id="SDK00593.1"/>
    </source>
</evidence>
<dbReference type="OrthoDB" id="260438at2157"/>
<evidence type="ECO:0000313" key="2">
    <source>
        <dbReference type="Proteomes" id="UP000198856"/>
    </source>
</evidence>
<dbReference type="RefSeq" id="WP_092703964.1">
    <property type="nucleotide sequence ID" value="NZ_FNFC01000014.1"/>
</dbReference>
<name>A0A1G8YD41_9EURY</name>
<sequence>MSEDAAGLGRYSYPLASMRPDSETLRPFTDTVEDAAIVGLGEATHGTREFFELKGAVLRHLVADCGVRTVALETDFATTLALDEYIRTGNGSAVGALDNLVLWVWRVESIRATVEWLRTFNEGRPPGDRVRAVGVSLSDPSAPASRLRALLREVAEIPVPGRLDALADDPVPDDAAARESFLDSGVAVAESLRDRLDTYRPAVVDTRSSREWTLARRLCRHLEQTCEWNRLRLATEGFDPEAFEQRDRHMAETVGWCRETDPGDGVAVWAHNTHVKRGSFDIPQDWAAGETMGEVIAQDHGSAYRPYATDFTEGRYRAVADGTDSETFAASGPPTAVTAATLEAVDAQAGFLDIESAAADPRLDSWFERDRELRAVAALVDPDAGPSRRRTETDLAASFDGLFAVETTEPSVPL</sequence>
<organism evidence="1 2">
    <name type="scientific">Halovenus aranensis</name>
    <dbReference type="NCBI Taxonomy" id="890420"/>
    <lineage>
        <taxon>Archaea</taxon>
        <taxon>Methanobacteriati</taxon>
        <taxon>Methanobacteriota</taxon>
        <taxon>Stenosarchaea group</taxon>
        <taxon>Halobacteria</taxon>
        <taxon>Halobacteriales</taxon>
        <taxon>Haloarculaceae</taxon>
        <taxon>Halovenus</taxon>
    </lineage>
</organism>
<dbReference type="AlphaFoldDB" id="A0A1G8YD41"/>
<dbReference type="GO" id="GO:0046677">
    <property type="term" value="P:response to antibiotic"/>
    <property type="evidence" value="ECO:0007669"/>
    <property type="project" value="InterPro"/>
</dbReference>
<dbReference type="InterPro" id="IPR052036">
    <property type="entry name" value="Hydrolase/PRTase-associated"/>
</dbReference>
<dbReference type="Gene3D" id="3.30.1870.10">
    <property type="entry name" value="EreA-like, domain 2"/>
    <property type="match status" value="1"/>
</dbReference>
<dbReference type="InterPro" id="IPR007815">
    <property type="entry name" value="Emycin_Estase"/>
</dbReference>
<reference evidence="1 2" key="1">
    <citation type="submission" date="2016-10" db="EMBL/GenBank/DDBJ databases">
        <authorList>
            <person name="de Groot N.N."/>
        </authorList>
    </citation>
    <scope>NUCLEOTIDE SEQUENCE [LARGE SCALE GENOMIC DNA]</scope>
    <source>
        <strain evidence="1 2">IBRC-M10015</strain>
    </source>
</reference>
<dbReference type="Pfam" id="PF05139">
    <property type="entry name" value="Erythro_esteras"/>
    <property type="match status" value="1"/>
</dbReference>
<keyword evidence="2" id="KW-1185">Reference proteome</keyword>
<dbReference type="CDD" id="cd14728">
    <property type="entry name" value="Ere-like"/>
    <property type="match status" value="1"/>
</dbReference>
<dbReference type="PANTHER" id="PTHR31299:SF0">
    <property type="entry name" value="ESTERASE, PUTATIVE (AFU_ORTHOLOGUE AFUA_1G05850)-RELATED"/>
    <property type="match status" value="1"/>
</dbReference>
<gene>
    <name evidence="1" type="ORF">SAMN05216226_11438</name>
</gene>
<dbReference type="Gene3D" id="1.20.1440.30">
    <property type="entry name" value="Biosynthetic Protein domain"/>
    <property type="match status" value="1"/>
</dbReference>
<dbReference type="Gene3D" id="3.40.1660.10">
    <property type="entry name" value="EreA-like (biosynthetic domain)"/>
    <property type="match status" value="1"/>
</dbReference>